<proteinExistence type="inferred from homology"/>
<dbReference type="PANTHER" id="PTHR30537:SF26">
    <property type="entry name" value="GLYCINE CLEAVAGE SYSTEM TRANSCRIPTIONAL ACTIVATOR"/>
    <property type="match status" value="1"/>
</dbReference>
<dbReference type="InterPro" id="IPR005119">
    <property type="entry name" value="LysR_subst-bd"/>
</dbReference>
<dbReference type="InterPro" id="IPR000847">
    <property type="entry name" value="LysR_HTH_N"/>
</dbReference>
<name>A0A8J3E343_9PROT</name>
<keyword evidence="4" id="KW-0804">Transcription</keyword>
<organism evidence="6 7">
    <name type="scientific">Aliidongia dinghuensis</name>
    <dbReference type="NCBI Taxonomy" id="1867774"/>
    <lineage>
        <taxon>Bacteria</taxon>
        <taxon>Pseudomonadati</taxon>
        <taxon>Pseudomonadota</taxon>
        <taxon>Alphaproteobacteria</taxon>
        <taxon>Rhodospirillales</taxon>
        <taxon>Dongiaceae</taxon>
        <taxon>Aliidongia</taxon>
    </lineage>
</organism>
<evidence type="ECO:0000256" key="2">
    <source>
        <dbReference type="ARBA" id="ARBA00023015"/>
    </source>
</evidence>
<evidence type="ECO:0000313" key="7">
    <source>
        <dbReference type="Proteomes" id="UP000646365"/>
    </source>
</evidence>
<dbReference type="FunFam" id="3.40.190.10:FF:000017">
    <property type="entry name" value="Glycine cleavage system transcriptional activator"/>
    <property type="match status" value="1"/>
</dbReference>
<dbReference type="PROSITE" id="PS50931">
    <property type="entry name" value="HTH_LYSR"/>
    <property type="match status" value="1"/>
</dbReference>
<dbReference type="Pfam" id="PF00126">
    <property type="entry name" value="HTH_1"/>
    <property type="match status" value="1"/>
</dbReference>
<dbReference type="NCBIfam" id="NF008352">
    <property type="entry name" value="PRK11139.1"/>
    <property type="match status" value="1"/>
</dbReference>
<dbReference type="InterPro" id="IPR036388">
    <property type="entry name" value="WH-like_DNA-bd_sf"/>
</dbReference>
<evidence type="ECO:0000256" key="3">
    <source>
        <dbReference type="ARBA" id="ARBA00023125"/>
    </source>
</evidence>
<dbReference type="GO" id="GO:0003700">
    <property type="term" value="F:DNA-binding transcription factor activity"/>
    <property type="evidence" value="ECO:0007669"/>
    <property type="project" value="InterPro"/>
</dbReference>
<reference evidence="6" key="2">
    <citation type="submission" date="2020-09" db="EMBL/GenBank/DDBJ databases">
        <authorList>
            <person name="Sun Q."/>
            <person name="Zhou Y."/>
        </authorList>
    </citation>
    <scope>NUCLEOTIDE SEQUENCE</scope>
    <source>
        <strain evidence="6">CGMCC 1.15725</strain>
    </source>
</reference>
<sequence>MNALKAFEAAGRLLSVTAAADALAVTPSAISRQVRQLEEDLGLPLFRRGRSGLVLTEAGTALLAGLTDGFQRIAQAVDAVRPRPESRVVTVSMLSTFAMRWLLPRLGHFNEAYPDIEVRLSTSVELVDLARGDIDCAIRFGRGDWPGLLADRLFTERLTPVCSPALIAKGPPLERPEDLRAYTLLHARLRADHWRIWLHEAGIEDLDPRAGPVFETRNFVIQAALQGLGVAVIDPALVGEELASGRLIQPFPRILALEGAYFLVRHPSKAKLKRVAAFREWLLSEVGEETHAD</sequence>
<dbReference type="PANTHER" id="PTHR30537">
    <property type="entry name" value="HTH-TYPE TRANSCRIPTIONAL REGULATOR"/>
    <property type="match status" value="1"/>
</dbReference>
<comment type="similarity">
    <text evidence="1">Belongs to the LysR transcriptional regulatory family.</text>
</comment>
<evidence type="ECO:0000256" key="1">
    <source>
        <dbReference type="ARBA" id="ARBA00009437"/>
    </source>
</evidence>
<accession>A0A8J3E343</accession>
<dbReference type="InterPro" id="IPR058163">
    <property type="entry name" value="LysR-type_TF_proteobact-type"/>
</dbReference>
<gene>
    <name evidence="6" type="ORF">GCM10011611_36450</name>
</gene>
<dbReference type="SUPFAM" id="SSF53850">
    <property type="entry name" value="Periplasmic binding protein-like II"/>
    <property type="match status" value="1"/>
</dbReference>
<dbReference type="CDD" id="cd08432">
    <property type="entry name" value="PBP2_GcdR_TrpI_HvrB_AmpR_like"/>
    <property type="match status" value="1"/>
</dbReference>
<dbReference type="AlphaFoldDB" id="A0A8J3E343"/>
<protein>
    <submittedName>
        <fullName evidence="6">Transcriptional regulator</fullName>
    </submittedName>
</protein>
<keyword evidence="7" id="KW-1185">Reference proteome</keyword>
<dbReference type="EMBL" id="BMJQ01000009">
    <property type="protein sequence ID" value="GGF27112.1"/>
    <property type="molecule type" value="Genomic_DNA"/>
</dbReference>
<keyword evidence="2" id="KW-0805">Transcription regulation</keyword>
<dbReference type="InterPro" id="IPR036390">
    <property type="entry name" value="WH_DNA-bd_sf"/>
</dbReference>
<dbReference type="GO" id="GO:0006351">
    <property type="term" value="P:DNA-templated transcription"/>
    <property type="evidence" value="ECO:0007669"/>
    <property type="project" value="TreeGrafter"/>
</dbReference>
<dbReference type="Gene3D" id="3.40.190.10">
    <property type="entry name" value="Periplasmic binding protein-like II"/>
    <property type="match status" value="2"/>
</dbReference>
<keyword evidence="3" id="KW-0238">DNA-binding</keyword>
<dbReference type="GO" id="GO:0043565">
    <property type="term" value="F:sequence-specific DNA binding"/>
    <property type="evidence" value="ECO:0007669"/>
    <property type="project" value="TreeGrafter"/>
</dbReference>
<evidence type="ECO:0000313" key="6">
    <source>
        <dbReference type="EMBL" id="GGF27112.1"/>
    </source>
</evidence>
<reference evidence="6" key="1">
    <citation type="journal article" date="2014" name="Int. J. Syst. Evol. Microbiol.">
        <title>Complete genome sequence of Corynebacterium casei LMG S-19264T (=DSM 44701T), isolated from a smear-ripened cheese.</title>
        <authorList>
            <consortium name="US DOE Joint Genome Institute (JGI-PGF)"/>
            <person name="Walter F."/>
            <person name="Albersmeier A."/>
            <person name="Kalinowski J."/>
            <person name="Ruckert C."/>
        </authorList>
    </citation>
    <scope>NUCLEOTIDE SEQUENCE</scope>
    <source>
        <strain evidence="6">CGMCC 1.15725</strain>
    </source>
</reference>
<evidence type="ECO:0000256" key="4">
    <source>
        <dbReference type="ARBA" id="ARBA00023163"/>
    </source>
</evidence>
<dbReference type="SUPFAM" id="SSF46785">
    <property type="entry name" value="Winged helix' DNA-binding domain"/>
    <property type="match status" value="1"/>
</dbReference>
<evidence type="ECO:0000259" key="5">
    <source>
        <dbReference type="PROSITE" id="PS50931"/>
    </source>
</evidence>
<dbReference type="Proteomes" id="UP000646365">
    <property type="component" value="Unassembled WGS sequence"/>
</dbReference>
<dbReference type="Pfam" id="PF03466">
    <property type="entry name" value="LysR_substrate"/>
    <property type="match status" value="1"/>
</dbReference>
<dbReference type="PRINTS" id="PR00039">
    <property type="entry name" value="HTHLYSR"/>
</dbReference>
<comment type="caution">
    <text evidence="6">The sequence shown here is derived from an EMBL/GenBank/DDBJ whole genome shotgun (WGS) entry which is preliminary data.</text>
</comment>
<feature type="domain" description="HTH lysR-type" evidence="5">
    <location>
        <begin position="1"/>
        <end position="56"/>
    </location>
</feature>
<dbReference type="Gene3D" id="1.10.10.10">
    <property type="entry name" value="Winged helix-like DNA-binding domain superfamily/Winged helix DNA-binding domain"/>
    <property type="match status" value="1"/>
</dbReference>